<feature type="compositionally biased region" description="Basic and acidic residues" evidence="1">
    <location>
        <begin position="207"/>
        <end position="216"/>
    </location>
</feature>
<accession>A0A3N2PSP8</accession>
<dbReference type="RefSeq" id="XP_028465355.1">
    <property type="nucleotide sequence ID" value="XM_028607197.1"/>
</dbReference>
<organism evidence="2 3">
    <name type="scientific">Sodiomyces alkalinus (strain CBS 110278 / VKM F-3762 / F11)</name>
    <name type="common">Alkaliphilic filamentous fungus</name>
    <dbReference type="NCBI Taxonomy" id="1314773"/>
    <lineage>
        <taxon>Eukaryota</taxon>
        <taxon>Fungi</taxon>
        <taxon>Dikarya</taxon>
        <taxon>Ascomycota</taxon>
        <taxon>Pezizomycotina</taxon>
        <taxon>Sordariomycetes</taxon>
        <taxon>Hypocreomycetidae</taxon>
        <taxon>Glomerellales</taxon>
        <taxon>Plectosphaerellaceae</taxon>
        <taxon>Sodiomyces</taxon>
    </lineage>
</organism>
<dbReference type="AlphaFoldDB" id="A0A3N2PSP8"/>
<dbReference type="STRING" id="1314773.A0A3N2PSP8"/>
<gene>
    <name evidence="2" type="ORF">SODALDRAFT_199644</name>
</gene>
<dbReference type="GeneID" id="39575675"/>
<dbReference type="Proteomes" id="UP000272025">
    <property type="component" value="Unassembled WGS sequence"/>
</dbReference>
<evidence type="ECO:0000256" key="1">
    <source>
        <dbReference type="SAM" id="MobiDB-lite"/>
    </source>
</evidence>
<dbReference type="EMBL" id="ML119057">
    <property type="protein sequence ID" value="ROT37549.1"/>
    <property type="molecule type" value="Genomic_DNA"/>
</dbReference>
<feature type="region of interest" description="Disordered" evidence="1">
    <location>
        <begin position="156"/>
        <end position="273"/>
    </location>
</feature>
<sequence>MPYDQRSIRNYFLSRQTKSSQTPTGNSASPQEPIDNRGVSATGSGRDSAPELVGANRPSPDGDVPPASELSQSSFHRSDQESDGLGQKSTALNSVPIDLWHEEVCGRGQSTPKRPTTPVTKVSDLAGISTPTRALFGVAKHEISTGKRNADVAFLSPKKDRTKSARLDATSCALFGSPTPPPPLSKLPSSSLPPSSPSVSENARPSFTRDMEIKGSDDEDDDAASDSSFPELELLSKPNPLPKPSSEPWAPFATPKSRRKTGRVHQSPLTIHPKPMFNMKTLLEHQRKEDAILASFERLEEAEAKAREEAAETETDHADFKPSPNTARRRFISVAGLKDDEVAGKALRAMERTEAASAVKNRWYFFNPHCAPADTSEPFPRKAAKGLWGVLAVDGTRALHLRSSLFKDIARRVELPDEILLWALHSIHSEKSLQLRQEYCNLVSNVSEGQIRRLATPELLQQLFQRIGANPRIDDRKLQPVRQVERPYEDRDWAALRLYLDWIYNISPYLEPESLTYAAITLLRMAVDETLLANPDVRVDHQYALLGLVKAVDAASWNKFCEDVSNSLFSAFEQSVFRLLPLLSMSGADARLRQLRQRLAAVFFFDNASLAGEHPDSDIIIREAAERLKKGDYQINRKTDYGELKARVQLLDIALGDGAFTPHESDADHEIKFNADVDNLAQQLKSLWVSIKDSGAVYLSRTEAKSAIDSAQKRLTYQIRTQPPPKESIFDLPGHREQEVVTQRQKDFMDKFIGNLKKPKAGRIEARSRQDGIATSDDEAAGKDETFMTALDV</sequence>
<proteinExistence type="predicted"/>
<protein>
    <submittedName>
        <fullName evidence="2">Uncharacterized protein</fullName>
    </submittedName>
</protein>
<feature type="compositionally biased region" description="Basic and acidic residues" evidence="1">
    <location>
        <begin position="157"/>
        <end position="166"/>
    </location>
</feature>
<evidence type="ECO:0000313" key="3">
    <source>
        <dbReference type="Proteomes" id="UP000272025"/>
    </source>
</evidence>
<reference evidence="2 3" key="1">
    <citation type="journal article" date="2018" name="Mol. Ecol.">
        <title>The obligate alkalophilic soda-lake fungus Sodiomyces alkalinus has shifted to a protein diet.</title>
        <authorList>
            <person name="Grum-Grzhimaylo A.A."/>
            <person name="Falkoski D.L."/>
            <person name="van den Heuvel J."/>
            <person name="Valero-Jimenez C.A."/>
            <person name="Min B."/>
            <person name="Choi I.G."/>
            <person name="Lipzen A."/>
            <person name="Daum C.G."/>
            <person name="Aanen D.K."/>
            <person name="Tsang A."/>
            <person name="Henrissat B."/>
            <person name="Bilanenko E.N."/>
            <person name="de Vries R.P."/>
            <person name="van Kan J.A.L."/>
            <person name="Grigoriev I.V."/>
            <person name="Debets A.J.M."/>
        </authorList>
    </citation>
    <scope>NUCLEOTIDE SEQUENCE [LARGE SCALE GENOMIC DNA]</scope>
    <source>
        <strain evidence="2 3">F11</strain>
    </source>
</reference>
<feature type="compositionally biased region" description="Low complexity" evidence="1">
    <location>
        <begin position="186"/>
        <end position="200"/>
    </location>
</feature>
<dbReference type="OrthoDB" id="5350396at2759"/>
<evidence type="ECO:0000313" key="2">
    <source>
        <dbReference type="EMBL" id="ROT37549.1"/>
    </source>
</evidence>
<feature type="region of interest" description="Disordered" evidence="1">
    <location>
        <begin position="1"/>
        <end position="125"/>
    </location>
</feature>
<feature type="compositionally biased region" description="Polar residues" evidence="1">
    <location>
        <begin position="13"/>
        <end position="30"/>
    </location>
</feature>
<name>A0A3N2PSP8_SODAK</name>
<feature type="compositionally biased region" description="Low complexity" evidence="1">
    <location>
        <begin position="225"/>
        <end position="238"/>
    </location>
</feature>
<feature type="compositionally biased region" description="Low complexity" evidence="1">
    <location>
        <begin position="111"/>
        <end position="122"/>
    </location>
</feature>
<keyword evidence="3" id="KW-1185">Reference proteome</keyword>